<name>A0A699JXW8_TANCI</name>
<comment type="caution">
    <text evidence="2">The sequence shown here is derived from an EMBL/GenBank/DDBJ whole genome shotgun (WGS) entry which is preliminary data.</text>
</comment>
<accession>A0A699JXW8</accession>
<sequence length="314" mass="36690">MDDSTRQIIDEDQSPLQEVQIEETPTHDVHDVIESDEHDLSDASPYVDSESDNECRRPTPNGRKYWIPDVPVEEKSTVDENNLDNLKAHRKLDFSDKVFINRASLSNIGPTKAHRLRVAFMGGYHKVMHVAHNPKPPGKICGDVENDSEFKKLFHKLIWNVHIGPEEFEQRWHALIGMFNLSANSWFAEMFEIKDRWISSYFKDLPMCCLMKTTSRSESSNAFFWIHSHQGNMLVQFMLYFEAAMEKQRYTQRIADNHMFESTPVMFTALPIERFAYKKKYSKVFIIALRSVLTQKTGLKFVLYGRRTKEMKLS</sequence>
<dbReference type="PANTHER" id="PTHR47718">
    <property type="entry name" value="OS01G0519700 PROTEIN"/>
    <property type="match status" value="1"/>
</dbReference>
<protein>
    <submittedName>
        <fullName evidence="2">Uncharacterized protein</fullName>
    </submittedName>
</protein>
<dbReference type="AlphaFoldDB" id="A0A699JXW8"/>
<proteinExistence type="predicted"/>
<feature type="compositionally biased region" description="Basic and acidic residues" evidence="1">
    <location>
        <begin position="24"/>
        <end position="41"/>
    </location>
</feature>
<organism evidence="2">
    <name type="scientific">Tanacetum cinerariifolium</name>
    <name type="common">Dalmatian daisy</name>
    <name type="synonym">Chrysanthemum cinerariifolium</name>
    <dbReference type="NCBI Taxonomy" id="118510"/>
    <lineage>
        <taxon>Eukaryota</taxon>
        <taxon>Viridiplantae</taxon>
        <taxon>Streptophyta</taxon>
        <taxon>Embryophyta</taxon>
        <taxon>Tracheophyta</taxon>
        <taxon>Spermatophyta</taxon>
        <taxon>Magnoliopsida</taxon>
        <taxon>eudicotyledons</taxon>
        <taxon>Gunneridae</taxon>
        <taxon>Pentapetalae</taxon>
        <taxon>asterids</taxon>
        <taxon>campanulids</taxon>
        <taxon>Asterales</taxon>
        <taxon>Asteraceae</taxon>
        <taxon>Asteroideae</taxon>
        <taxon>Anthemideae</taxon>
        <taxon>Anthemidinae</taxon>
        <taxon>Tanacetum</taxon>
    </lineage>
</organism>
<reference evidence="2" key="1">
    <citation type="journal article" date="2019" name="Sci. Rep.">
        <title>Draft genome of Tanacetum cinerariifolium, the natural source of mosquito coil.</title>
        <authorList>
            <person name="Yamashiro T."/>
            <person name="Shiraishi A."/>
            <person name="Satake H."/>
            <person name="Nakayama K."/>
        </authorList>
    </citation>
    <scope>NUCLEOTIDE SEQUENCE</scope>
</reference>
<dbReference type="PANTHER" id="PTHR47718:SF12">
    <property type="entry name" value="PROTEIN FAR1-RELATED SEQUENCE"/>
    <property type="match status" value="1"/>
</dbReference>
<evidence type="ECO:0000256" key="1">
    <source>
        <dbReference type="SAM" id="MobiDB-lite"/>
    </source>
</evidence>
<feature type="region of interest" description="Disordered" evidence="1">
    <location>
        <begin position="1"/>
        <end position="63"/>
    </location>
</feature>
<gene>
    <name evidence="2" type="ORF">Tci_632242</name>
</gene>
<dbReference type="EMBL" id="BKCJ010453326">
    <property type="protein sequence ID" value="GFA60270.1"/>
    <property type="molecule type" value="Genomic_DNA"/>
</dbReference>
<evidence type="ECO:0000313" key="2">
    <source>
        <dbReference type="EMBL" id="GFA60270.1"/>
    </source>
</evidence>